<name>A0A368K7S5_9HYPH</name>
<feature type="region of interest" description="Disordered" evidence="9">
    <location>
        <begin position="154"/>
        <end position="178"/>
    </location>
</feature>
<gene>
    <name evidence="11" type="ORF">DUT91_01120</name>
</gene>
<protein>
    <recommendedName>
        <fullName evidence="3 8">Dihydrofolate reductase</fullName>
        <ecNumber evidence="3 8">1.5.1.3</ecNumber>
    </recommendedName>
</protein>
<comment type="catalytic activity">
    <reaction evidence="8">
        <text>(6S)-5,6,7,8-tetrahydrofolate + NADP(+) = 7,8-dihydrofolate + NADPH + H(+)</text>
        <dbReference type="Rhea" id="RHEA:15009"/>
        <dbReference type="ChEBI" id="CHEBI:15378"/>
        <dbReference type="ChEBI" id="CHEBI:57451"/>
        <dbReference type="ChEBI" id="CHEBI:57453"/>
        <dbReference type="ChEBI" id="CHEBI:57783"/>
        <dbReference type="ChEBI" id="CHEBI:58349"/>
        <dbReference type="EC" id="1.5.1.3"/>
    </reaction>
</comment>
<dbReference type="GO" id="GO:0070401">
    <property type="term" value="F:NADP+ binding"/>
    <property type="evidence" value="ECO:0007669"/>
    <property type="project" value="UniProtKB-ARBA"/>
</dbReference>
<dbReference type="CDD" id="cd00209">
    <property type="entry name" value="DHFR"/>
    <property type="match status" value="1"/>
</dbReference>
<dbReference type="InterPro" id="IPR012259">
    <property type="entry name" value="DHFR"/>
</dbReference>
<dbReference type="AlphaFoldDB" id="A0A368K7S5"/>
<evidence type="ECO:0000256" key="8">
    <source>
        <dbReference type="PIRNR" id="PIRNR000194"/>
    </source>
</evidence>
<comment type="similarity">
    <text evidence="2 8">Belongs to the dihydrofolate reductase family.</text>
</comment>
<dbReference type="GO" id="GO:0006730">
    <property type="term" value="P:one-carbon metabolic process"/>
    <property type="evidence" value="ECO:0007669"/>
    <property type="project" value="UniProtKB-KW"/>
</dbReference>
<dbReference type="EC" id="1.5.1.3" evidence="3 8"/>
<dbReference type="GO" id="GO:0004146">
    <property type="term" value="F:dihydrofolate reductase activity"/>
    <property type="evidence" value="ECO:0007669"/>
    <property type="project" value="UniProtKB-EC"/>
</dbReference>
<dbReference type="Proteomes" id="UP000253420">
    <property type="component" value="Unassembled WGS sequence"/>
</dbReference>
<dbReference type="PRINTS" id="PR00070">
    <property type="entry name" value="DHFR"/>
</dbReference>
<evidence type="ECO:0000256" key="3">
    <source>
        <dbReference type="ARBA" id="ARBA00012856"/>
    </source>
</evidence>
<dbReference type="PIRSF" id="PIRSF000194">
    <property type="entry name" value="DHFR"/>
    <property type="match status" value="1"/>
</dbReference>
<dbReference type="PROSITE" id="PS51330">
    <property type="entry name" value="DHFR_2"/>
    <property type="match status" value="1"/>
</dbReference>
<keyword evidence="6 8" id="KW-0560">Oxidoreductase</keyword>
<dbReference type="Pfam" id="PF00186">
    <property type="entry name" value="DHFR_1"/>
    <property type="match status" value="1"/>
</dbReference>
<dbReference type="OrthoDB" id="9804315at2"/>
<evidence type="ECO:0000259" key="10">
    <source>
        <dbReference type="PROSITE" id="PS51330"/>
    </source>
</evidence>
<evidence type="ECO:0000256" key="9">
    <source>
        <dbReference type="SAM" id="MobiDB-lite"/>
    </source>
</evidence>
<dbReference type="InterPro" id="IPR001796">
    <property type="entry name" value="DHFR_dom"/>
</dbReference>
<keyword evidence="12" id="KW-1185">Reference proteome</keyword>
<comment type="caution">
    <text evidence="11">The sequence shown here is derived from an EMBL/GenBank/DDBJ whole genome shotgun (WGS) entry which is preliminary data.</text>
</comment>
<evidence type="ECO:0000313" key="12">
    <source>
        <dbReference type="Proteomes" id="UP000253420"/>
    </source>
</evidence>
<keyword evidence="5 8" id="KW-0521">NADP</keyword>
<evidence type="ECO:0000256" key="2">
    <source>
        <dbReference type="ARBA" id="ARBA00009539"/>
    </source>
</evidence>
<sequence>MSTVSPTVSIVVAISENGIIGRENGLPWRLSTDMKRFKAITMGKPIVMGRKTWISIGRPLPGRANIVVTRDPDFAGEGFDVAGSVEDALALAGKRAAEVGANEICVIGGGEIYRQTLKLADRLYVTEVIGEVEGDTHFAPIDPSVWRKVSVEEVPPGEKDSHATRYIVYDRGESQKKG</sequence>
<dbReference type="GO" id="GO:0046655">
    <property type="term" value="P:folic acid metabolic process"/>
    <property type="evidence" value="ECO:0007669"/>
    <property type="project" value="TreeGrafter"/>
</dbReference>
<dbReference type="InterPro" id="IPR024072">
    <property type="entry name" value="DHFR-like_dom_sf"/>
</dbReference>
<dbReference type="Gene3D" id="3.40.430.10">
    <property type="entry name" value="Dihydrofolate Reductase, subunit A"/>
    <property type="match status" value="1"/>
</dbReference>
<evidence type="ECO:0000256" key="5">
    <source>
        <dbReference type="ARBA" id="ARBA00022857"/>
    </source>
</evidence>
<proteinExistence type="inferred from homology"/>
<feature type="compositionally biased region" description="Basic and acidic residues" evidence="9">
    <location>
        <begin position="156"/>
        <end position="178"/>
    </location>
</feature>
<reference evidence="11 12" key="1">
    <citation type="submission" date="2018-07" db="EMBL/GenBank/DDBJ databases">
        <title>The draft genome of Phyllobacterium salinisoli.</title>
        <authorList>
            <person name="Liu L."/>
            <person name="Li L."/>
            <person name="Zhang X."/>
            <person name="Liang L."/>
        </authorList>
    </citation>
    <scope>NUCLEOTIDE SEQUENCE [LARGE SCALE GENOMIC DNA]</scope>
    <source>
        <strain evidence="11 12">LLAN61</strain>
    </source>
</reference>
<dbReference type="GO" id="GO:0046452">
    <property type="term" value="P:dihydrofolate metabolic process"/>
    <property type="evidence" value="ECO:0007669"/>
    <property type="project" value="TreeGrafter"/>
</dbReference>
<dbReference type="PANTHER" id="PTHR48069:SF3">
    <property type="entry name" value="DIHYDROFOLATE REDUCTASE"/>
    <property type="match status" value="1"/>
</dbReference>
<dbReference type="UniPathway" id="UPA00077">
    <property type="reaction ID" value="UER00158"/>
</dbReference>
<evidence type="ECO:0000313" key="11">
    <source>
        <dbReference type="EMBL" id="RCS25437.1"/>
    </source>
</evidence>
<comment type="function">
    <text evidence="7 8">Key enzyme in folate metabolism. Catalyzes an essential reaction for de novo glycine and purine synthesis, and for DNA precursor synthesis.</text>
</comment>
<dbReference type="EMBL" id="QOZG01000001">
    <property type="protein sequence ID" value="RCS25437.1"/>
    <property type="molecule type" value="Genomic_DNA"/>
</dbReference>
<feature type="domain" description="DHFR" evidence="10">
    <location>
        <begin position="7"/>
        <end position="171"/>
    </location>
</feature>
<accession>A0A368K7S5</accession>
<dbReference type="PANTHER" id="PTHR48069">
    <property type="entry name" value="DIHYDROFOLATE REDUCTASE"/>
    <property type="match status" value="1"/>
</dbReference>
<dbReference type="FunFam" id="3.40.430.10:FF:000001">
    <property type="entry name" value="Dihydrofolate reductase"/>
    <property type="match status" value="1"/>
</dbReference>
<evidence type="ECO:0000256" key="4">
    <source>
        <dbReference type="ARBA" id="ARBA00022563"/>
    </source>
</evidence>
<evidence type="ECO:0000256" key="1">
    <source>
        <dbReference type="ARBA" id="ARBA00004903"/>
    </source>
</evidence>
<dbReference type="RefSeq" id="WP_114438530.1">
    <property type="nucleotide sequence ID" value="NZ_QOZG01000001.1"/>
</dbReference>
<evidence type="ECO:0000256" key="6">
    <source>
        <dbReference type="ARBA" id="ARBA00023002"/>
    </source>
</evidence>
<dbReference type="GO" id="GO:0005829">
    <property type="term" value="C:cytosol"/>
    <property type="evidence" value="ECO:0007669"/>
    <property type="project" value="TreeGrafter"/>
</dbReference>
<keyword evidence="4 8" id="KW-0554">One-carbon metabolism</keyword>
<dbReference type="GO" id="GO:0046654">
    <property type="term" value="P:tetrahydrofolate biosynthetic process"/>
    <property type="evidence" value="ECO:0007669"/>
    <property type="project" value="UniProtKB-UniPathway"/>
</dbReference>
<organism evidence="11 12">
    <name type="scientific">Phyllobacterium salinisoli</name>
    <dbReference type="NCBI Taxonomy" id="1899321"/>
    <lineage>
        <taxon>Bacteria</taxon>
        <taxon>Pseudomonadati</taxon>
        <taxon>Pseudomonadota</taxon>
        <taxon>Alphaproteobacteria</taxon>
        <taxon>Hyphomicrobiales</taxon>
        <taxon>Phyllobacteriaceae</taxon>
        <taxon>Phyllobacterium</taxon>
    </lineage>
</organism>
<dbReference type="SUPFAM" id="SSF53597">
    <property type="entry name" value="Dihydrofolate reductase-like"/>
    <property type="match status" value="1"/>
</dbReference>
<comment type="pathway">
    <text evidence="1 8">Cofactor biosynthesis; tetrahydrofolate biosynthesis; 5,6,7,8-tetrahydrofolate from 7,8-dihydrofolate: step 1/1.</text>
</comment>
<evidence type="ECO:0000256" key="7">
    <source>
        <dbReference type="ARBA" id="ARBA00025067"/>
    </source>
</evidence>